<dbReference type="EMBL" id="JASPKY010000154">
    <property type="protein sequence ID" value="KAK9730038.1"/>
    <property type="molecule type" value="Genomic_DNA"/>
</dbReference>
<comment type="caution">
    <text evidence="1">The sequence shown here is derived from an EMBL/GenBank/DDBJ whole genome shotgun (WGS) entry which is preliminary data.</text>
</comment>
<keyword evidence="2" id="KW-1185">Reference proteome</keyword>
<evidence type="ECO:0000313" key="2">
    <source>
        <dbReference type="Proteomes" id="UP001458880"/>
    </source>
</evidence>
<sequence length="67" mass="7910">MLSSRSALLFEVQEAIESFSTESIKFSVIFYAIVPVLFELSELVLYHSKEEHLHYCRNYQLNTHRQS</sequence>
<gene>
    <name evidence="1" type="ORF">QE152_g15537</name>
</gene>
<name>A0AAW1L820_POPJA</name>
<dbReference type="AlphaFoldDB" id="A0AAW1L820"/>
<reference evidence="1 2" key="1">
    <citation type="journal article" date="2024" name="BMC Genomics">
        <title>De novo assembly and annotation of Popillia japonica's genome with initial clues to its potential as an invasive pest.</title>
        <authorList>
            <person name="Cucini C."/>
            <person name="Boschi S."/>
            <person name="Funari R."/>
            <person name="Cardaioli E."/>
            <person name="Iannotti N."/>
            <person name="Marturano G."/>
            <person name="Paoli F."/>
            <person name="Bruttini M."/>
            <person name="Carapelli A."/>
            <person name="Frati F."/>
            <person name="Nardi F."/>
        </authorList>
    </citation>
    <scope>NUCLEOTIDE SEQUENCE [LARGE SCALE GENOMIC DNA]</scope>
    <source>
        <strain evidence="1">DMR45628</strain>
    </source>
</reference>
<accession>A0AAW1L820</accession>
<evidence type="ECO:0000313" key="1">
    <source>
        <dbReference type="EMBL" id="KAK9730038.1"/>
    </source>
</evidence>
<proteinExistence type="predicted"/>
<dbReference type="Proteomes" id="UP001458880">
    <property type="component" value="Unassembled WGS sequence"/>
</dbReference>
<organism evidence="1 2">
    <name type="scientific">Popillia japonica</name>
    <name type="common">Japanese beetle</name>
    <dbReference type="NCBI Taxonomy" id="7064"/>
    <lineage>
        <taxon>Eukaryota</taxon>
        <taxon>Metazoa</taxon>
        <taxon>Ecdysozoa</taxon>
        <taxon>Arthropoda</taxon>
        <taxon>Hexapoda</taxon>
        <taxon>Insecta</taxon>
        <taxon>Pterygota</taxon>
        <taxon>Neoptera</taxon>
        <taxon>Endopterygota</taxon>
        <taxon>Coleoptera</taxon>
        <taxon>Polyphaga</taxon>
        <taxon>Scarabaeiformia</taxon>
        <taxon>Scarabaeidae</taxon>
        <taxon>Rutelinae</taxon>
        <taxon>Popillia</taxon>
    </lineage>
</organism>
<protein>
    <submittedName>
        <fullName evidence="1">Uncharacterized protein</fullName>
    </submittedName>
</protein>